<accession>U7TW49</accession>
<reference evidence="1" key="1">
    <citation type="submission" date="2013-10" db="EMBL/GenBank/DDBJ databases">
        <title>The Genome Sequence of Fusobacterium nucleatum CTI-6.</title>
        <authorList>
            <consortium name="The Broad Institute Genomics Platform"/>
            <person name="Earl A."/>
            <person name="Ward D."/>
            <person name="Feldgarden M."/>
            <person name="Gevers D."/>
            <person name="Kostic A."/>
            <person name="Garrett W."/>
            <person name="Young S.K."/>
            <person name="Zeng Q."/>
            <person name="Gargeya S."/>
            <person name="Fitzgerald M."/>
            <person name="Abouelleil A."/>
            <person name="Alvarado L."/>
            <person name="Berlin A.M."/>
            <person name="Chapman S.B."/>
            <person name="Gainer-Dewar J."/>
            <person name="Goldberg J."/>
            <person name="Gnerre S."/>
            <person name="Griggs A."/>
            <person name="Gujja S."/>
            <person name="Hansen M."/>
            <person name="Howarth C."/>
            <person name="Imamovic A."/>
            <person name="Ireland A."/>
            <person name="Larimer J."/>
            <person name="McCowan C."/>
            <person name="Murphy C."/>
            <person name="Pearson M."/>
            <person name="Poon T.W."/>
            <person name="Priest M."/>
            <person name="Roberts A."/>
            <person name="Saif S."/>
            <person name="Shea T."/>
            <person name="Sykes S."/>
            <person name="Wortman J."/>
            <person name="Nusbaum C."/>
            <person name="Birren B."/>
        </authorList>
    </citation>
    <scope>NUCLEOTIDE SEQUENCE [LARGE SCALE GENOMIC DNA]</scope>
    <source>
        <strain evidence="1">CTI-6</strain>
    </source>
</reference>
<name>U7TW49_FUSNU</name>
<evidence type="ECO:0000313" key="1">
    <source>
        <dbReference type="EMBL" id="ERT47671.1"/>
    </source>
</evidence>
<gene>
    <name evidence="1" type="ORF">HMPREF1767_01232</name>
</gene>
<comment type="caution">
    <text evidence="1">The sequence shown here is derived from an EMBL/GenBank/DDBJ whole genome shotgun (WGS) entry which is preliminary data.</text>
</comment>
<organism evidence="1">
    <name type="scientific">Fusobacterium nucleatum CTI-6</name>
    <dbReference type="NCBI Taxonomy" id="1316587"/>
    <lineage>
        <taxon>Bacteria</taxon>
        <taxon>Fusobacteriati</taxon>
        <taxon>Fusobacteriota</taxon>
        <taxon>Fusobacteriia</taxon>
        <taxon>Fusobacteriales</taxon>
        <taxon>Fusobacteriaceae</taxon>
        <taxon>Fusobacterium</taxon>
    </lineage>
</organism>
<proteinExistence type="predicted"/>
<dbReference type="EMBL" id="AXNV01000010">
    <property type="protein sequence ID" value="ERT47671.1"/>
    <property type="molecule type" value="Genomic_DNA"/>
</dbReference>
<sequence>MKTQEEILSKIKELENDIKPIKNIMENSTNYKMKIDYLKSIFKIQREIDLLNWVLER</sequence>
<protein>
    <submittedName>
        <fullName evidence="1">Uncharacterized protein</fullName>
    </submittedName>
</protein>
<dbReference type="AlphaFoldDB" id="U7TW49"/>
<dbReference type="PATRIC" id="fig|1316587.3.peg.1226"/>